<evidence type="ECO:0000313" key="4">
    <source>
        <dbReference type="EMBL" id="PWA80142.1"/>
    </source>
</evidence>
<keyword evidence="2" id="KW-0812">Transmembrane</keyword>
<keyword evidence="5" id="KW-1185">Reference proteome</keyword>
<evidence type="ECO:0000256" key="3">
    <source>
        <dbReference type="ARBA" id="ARBA00023136"/>
    </source>
</evidence>
<evidence type="ECO:0000256" key="1">
    <source>
        <dbReference type="ARBA" id="ARBA00004141"/>
    </source>
</evidence>
<dbReference type="STRING" id="35608.A0A2U1P330"/>
<keyword evidence="3" id="KW-0472">Membrane</keyword>
<dbReference type="GO" id="GO:0016020">
    <property type="term" value="C:membrane"/>
    <property type="evidence" value="ECO:0007669"/>
    <property type="project" value="UniProtKB-SubCell"/>
</dbReference>
<gene>
    <name evidence="4" type="ORF">CTI12_AA198150</name>
</gene>
<proteinExistence type="predicted"/>
<name>A0A2U1P330_ARTAN</name>
<comment type="caution">
    <text evidence="4">The sequence shown here is derived from an EMBL/GenBank/DDBJ whole genome shotgun (WGS) entry which is preliminary data.</text>
</comment>
<dbReference type="EMBL" id="PKPP01001758">
    <property type="protein sequence ID" value="PWA80142.1"/>
    <property type="molecule type" value="Genomic_DNA"/>
</dbReference>
<dbReference type="OrthoDB" id="18574at2759"/>
<reference evidence="4 5" key="1">
    <citation type="journal article" date="2018" name="Mol. Plant">
        <title>The genome of Artemisia annua provides insight into the evolution of Asteraceae family and artemisinin biosynthesis.</title>
        <authorList>
            <person name="Shen Q."/>
            <person name="Zhang L."/>
            <person name="Liao Z."/>
            <person name="Wang S."/>
            <person name="Yan T."/>
            <person name="Shi P."/>
            <person name="Liu M."/>
            <person name="Fu X."/>
            <person name="Pan Q."/>
            <person name="Wang Y."/>
            <person name="Lv Z."/>
            <person name="Lu X."/>
            <person name="Zhang F."/>
            <person name="Jiang W."/>
            <person name="Ma Y."/>
            <person name="Chen M."/>
            <person name="Hao X."/>
            <person name="Li L."/>
            <person name="Tang Y."/>
            <person name="Lv G."/>
            <person name="Zhou Y."/>
            <person name="Sun X."/>
            <person name="Brodelius P.E."/>
            <person name="Rose J.K.C."/>
            <person name="Tang K."/>
        </authorList>
    </citation>
    <scope>NUCLEOTIDE SEQUENCE [LARGE SCALE GENOMIC DNA]</scope>
    <source>
        <strain evidence="5">cv. Huhao1</strain>
        <tissue evidence="4">Leaf</tissue>
    </source>
</reference>
<dbReference type="Proteomes" id="UP000245207">
    <property type="component" value="Unassembled WGS sequence"/>
</dbReference>
<dbReference type="InterPro" id="IPR023395">
    <property type="entry name" value="MCP_dom_sf"/>
</dbReference>
<accession>A0A2U1P330</accession>
<dbReference type="Pfam" id="PF00153">
    <property type="entry name" value="Mito_carr"/>
    <property type="match status" value="1"/>
</dbReference>
<sequence length="171" mass="19129">MAVIFSKGTCNVASTYIRKLKKKEEEIKVFESVIQNSSPLAIPSHGQSLVYGAMLHEDVQKAVEKVFETALQDRRIMEEINYKKSVVETYECDTRNKAWNARWSLDPTTADESLSSFQLFLCGIAAGSCANAVCHPLDVMKKRFQVKKNSVLKPKSSNITSTQYNKIGGCL</sequence>
<dbReference type="SUPFAM" id="SSF103506">
    <property type="entry name" value="Mitochondrial carrier"/>
    <property type="match status" value="1"/>
</dbReference>
<comment type="subcellular location">
    <subcellularLocation>
        <location evidence="1">Membrane</location>
        <topology evidence="1">Multi-pass membrane protein</topology>
    </subcellularLocation>
</comment>
<organism evidence="4 5">
    <name type="scientific">Artemisia annua</name>
    <name type="common">Sweet wormwood</name>
    <dbReference type="NCBI Taxonomy" id="35608"/>
    <lineage>
        <taxon>Eukaryota</taxon>
        <taxon>Viridiplantae</taxon>
        <taxon>Streptophyta</taxon>
        <taxon>Embryophyta</taxon>
        <taxon>Tracheophyta</taxon>
        <taxon>Spermatophyta</taxon>
        <taxon>Magnoliopsida</taxon>
        <taxon>eudicotyledons</taxon>
        <taxon>Gunneridae</taxon>
        <taxon>Pentapetalae</taxon>
        <taxon>asterids</taxon>
        <taxon>campanulids</taxon>
        <taxon>Asterales</taxon>
        <taxon>Asteraceae</taxon>
        <taxon>Asteroideae</taxon>
        <taxon>Anthemideae</taxon>
        <taxon>Artemisiinae</taxon>
        <taxon>Artemisia</taxon>
    </lineage>
</organism>
<evidence type="ECO:0000256" key="2">
    <source>
        <dbReference type="ARBA" id="ARBA00022692"/>
    </source>
</evidence>
<dbReference type="InterPro" id="IPR018108">
    <property type="entry name" value="MCP_transmembrane"/>
</dbReference>
<dbReference type="Gene3D" id="1.50.40.10">
    <property type="entry name" value="Mitochondrial carrier domain"/>
    <property type="match status" value="1"/>
</dbReference>
<protein>
    <submittedName>
        <fullName evidence="4">Mitochondrial carrier domain-containing protein</fullName>
    </submittedName>
</protein>
<evidence type="ECO:0000313" key="5">
    <source>
        <dbReference type="Proteomes" id="UP000245207"/>
    </source>
</evidence>
<dbReference type="AlphaFoldDB" id="A0A2U1P330"/>